<name>A0A5M3XA04_9ACTN</name>
<feature type="compositionally biased region" description="Acidic residues" evidence="1">
    <location>
        <begin position="296"/>
        <end position="308"/>
    </location>
</feature>
<comment type="caution">
    <text evidence="3">The sequence shown here is derived from an EMBL/GenBank/DDBJ whole genome shotgun (WGS) entry which is preliminary data.</text>
</comment>
<feature type="transmembrane region" description="Helical" evidence="2">
    <location>
        <begin position="155"/>
        <end position="177"/>
    </location>
</feature>
<keyword evidence="2" id="KW-0472">Membrane</keyword>
<feature type="transmembrane region" description="Helical" evidence="2">
    <location>
        <begin position="12"/>
        <end position="39"/>
    </location>
</feature>
<dbReference type="Proteomes" id="UP000331127">
    <property type="component" value="Unassembled WGS sequence"/>
</dbReference>
<feature type="region of interest" description="Disordered" evidence="1">
    <location>
        <begin position="287"/>
        <end position="318"/>
    </location>
</feature>
<accession>A0A5M3XA04</accession>
<keyword evidence="2" id="KW-0812">Transmembrane</keyword>
<dbReference type="EMBL" id="BLAE01000081">
    <property type="protein sequence ID" value="GES15673.1"/>
    <property type="molecule type" value="Genomic_DNA"/>
</dbReference>
<sequence>MIIQEDTRMSRYRFWVIGVILASGYAVIFTAASAYLNLVGDDLPDWMIAQTWYPPFDEAAIFAPLRIAAAVIIVWAIWQVARGPARTTPPLRSPWWTGGVDGLRRTLYWAAGGYLLLWFLQYIAPSLIPWPATILMNVLLVVLFHPVLTGTRPLFLWLTSIFGAISVMEMIAVYVVFEILALPMSIEWIFVFNLNSVVHSIWLGMILVAQRLDGRWSWRALWPAWANLAGGHMIWWHQLDLPTIVPIPSIFWRIVVQSSGMISALLAVWAVRSAHALADGAVTGAEPYQGGPDGVDVVDGEDGGEEEGVVAGGDDAGGFGFEGGDAVVDEERLGNGAAVVRGAGEE</sequence>
<evidence type="ECO:0000313" key="4">
    <source>
        <dbReference type="Proteomes" id="UP000331127"/>
    </source>
</evidence>
<keyword evidence="4" id="KW-1185">Reference proteome</keyword>
<protein>
    <submittedName>
        <fullName evidence="3">Uncharacterized protein</fullName>
    </submittedName>
</protein>
<dbReference type="AlphaFoldDB" id="A0A5M3XA04"/>
<evidence type="ECO:0000313" key="3">
    <source>
        <dbReference type="EMBL" id="GES15673.1"/>
    </source>
</evidence>
<gene>
    <name evidence="3" type="ORF">Amac_092710</name>
</gene>
<feature type="transmembrane region" description="Helical" evidence="2">
    <location>
        <begin position="220"/>
        <end position="238"/>
    </location>
</feature>
<reference evidence="3 4" key="1">
    <citation type="submission" date="2019-10" db="EMBL/GenBank/DDBJ databases">
        <title>Whole genome shotgun sequence of Acrocarpospora macrocephala NBRC 16266.</title>
        <authorList>
            <person name="Ichikawa N."/>
            <person name="Kimura A."/>
            <person name="Kitahashi Y."/>
            <person name="Komaki H."/>
            <person name="Oguchi A."/>
        </authorList>
    </citation>
    <scope>NUCLEOTIDE SEQUENCE [LARGE SCALE GENOMIC DNA]</scope>
    <source>
        <strain evidence="3 4">NBRC 16266</strain>
    </source>
</reference>
<keyword evidence="2" id="KW-1133">Transmembrane helix</keyword>
<evidence type="ECO:0000256" key="1">
    <source>
        <dbReference type="SAM" id="MobiDB-lite"/>
    </source>
</evidence>
<feature type="transmembrane region" description="Helical" evidence="2">
    <location>
        <begin position="189"/>
        <end position="208"/>
    </location>
</feature>
<organism evidence="3 4">
    <name type="scientific">Acrocarpospora macrocephala</name>
    <dbReference type="NCBI Taxonomy" id="150177"/>
    <lineage>
        <taxon>Bacteria</taxon>
        <taxon>Bacillati</taxon>
        <taxon>Actinomycetota</taxon>
        <taxon>Actinomycetes</taxon>
        <taxon>Streptosporangiales</taxon>
        <taxon>Streptosporangiaceae</taxon>
        <taxon>Acrocarpospora</taxon>
    </lineage>
</organism>
<feature type="transmembrane region" description="Helical" evidence="2">
    <location>
        <begin position="59"/>
        <end position="78"/>
    </location>
</feature>
<feature type="transmembrane region" description="Helical" evidence="2">
    <location>
        <begin position="250"/>
        <end position="271"/>
    </location>
</feature>
<feature type="transmembrane region" description="Helical" evidence="2">
    <location>
        <begin position="130"/>
        <end position="148"/>
    </location>
</feature>
<evidence type="ECO:0000256" key="2">
    <source>
        <dbReference type="SAM" id="Phobius"/>
    </source>
</evidence>
<feature type="transmembrane region" description="Helical" evidence="2">
    <location>
        <begin position="106"/>
        <end position="124"/>
    </location>
</feature>
<proteinExistence type="predicted"/>